<protein>
    <submittedName>
        <fullName evidence="1">Cupin</fullName>
    </submittedName>
</protein>
<evidence type="ECO:0000313" key="2">
    <source>
        <dbReference type="Proteomes" id="UP000239772"/>
    </source>
</evidence>
<evidence type="ECO:0000313" key="1">
    <source>
        <dbReference type="EMBL" id="PSC05540.1"/>
    </source>
</evidence>
<dbReference type="EMBL" id="PVZS01000007">
    <property type="protein sequence ID" value="PSC05540.1"/>
    <property type="molecule type" value="Genomic_DNA"/>
</dbReference>
<dbReference type="SUPFAM" id="SSF51182">
    <property type="entry name" value="RmlC-like cupins"/>
    <property type="match status" value="1"/>
</dbReference>
<dbReference type="AlphaFoldDB" id="A0A2T1HVB9"/>
<name>A0A2T1HVB9_9HYPH</name>
<organism evidence="1 2">
    <name type="scientific">Alsobacter soli</name>
    <dbReference type="NCBI Taxonomy" id="2109933"/>
    <lineage>
        <taxon>Bacteria</taxon>
        <taxon>Pseudomonadati</taxon>
        <taxon>Pseudomonadota</taxon>
        <taxon>Alphaproteobacteria</taxon>
        <taxon>Hyphomicrobiales</taxon>
        <taxon>Alsobacteraceae</taxon>
        <taxon>Alsobacter</taxon>
    </lineage>
</organism>
<dbReference type="PANTHER" id="PTHR37694:SF1">
    <property type="entry name" value="SLR8022 PROTEIN"/>
    <property type="match status" value="1"/>
</dbReference>
<proteinExistence type="predicted"/>
<reference evidence="2" key="1">
    <citation type="submission" date="2018-03" db="EMBL/GenBank/DDBJ databases">
        <authorList>
            <person name="Sun L."/>
            <person name="Liu H."/>
            <person name="Chen W."/>
            <person name="Huang K."/>
            <person name="Liu W."/>
            <person name="Gao X."/>
        </authorList>
    </citation>
    <scope>NUCLEOTIDE SEQUENCE [LARGE SCALE GENOMIC DNA]</scope>
    <source>
        <strain evidence="2">SH9</strain>
    </source>
</reference>
<dbReference type="InterPro" id="IPR014710">
    <property type="entry name" value="RmlC-like_jellyroll"/>
</dbReference>
<dbReference type="PANTHER" id="PTHR37694">
    <property type="entry name" value="SLR8022 PROTEIN"/>
    <property type="match status" value="1"/>
</dbReference>
<dbReference type="RefSeq" id="WP_106336177.1">
    <property type="nucleotide sequence ID" value="NZ_PVZS01000007.1"/>
</dbReference>
<gene>
    <name evidence="1" type="ORF">SLNSH_08100</name>
</gene>
<keyword evidence="2" id="KW-1185">Reference proteome</keyword>
<comment type="caution">
    <text evidence="1">The sequence shown here is derived from an EMBL/GenBank/DDBJ whole genome shotgun (WGS) entry which is preliminary data.</text>
</comment>
<dbReference type="InterPro" id="IPR011051">
    <property type="entry name" value="RmlC_Cupin_sf"/>
</dbReference>
<dbReference type="Gene3D" id="2.60.120.10">
    <property type="entry name" value="Jelly Rolls"/>
    <property type="match status" value="1"/>
</dbReference>
<sequence length="109" mass="11382">MAQHRAAPGEVIDLSPLGASLPAARTTALVKTDAFEAVRLVMKADSDIASHQVAGPITLHCLEGRVVLRTTEGAVELGSGGWIYLQGGAPHGLHAIEDSSLLLTIMFGR</sequence>
<dbReference type="OrthoDB" id="8265259at2"/>
<dbReference type="Proteomes" id="UP000239772">
    <property type="component" value="Unassembled WGS sequence"/>
</dbReference>
<accession>A0A2T1HVB9</accession>